<gene>
    <name evidence="1" type="ORF">LKD47_10050</name>
</gene>
<evidence type="ECO:0008006" key="3">
    <source>
        <dbReference type="Google" id="ProtNLM"/>
    </source>
</evidence>
<comment type="caution">
    <text evidence="1">The sequence shown here is derived from an EMBL/GenBank/DDBJ whole genome shotgun (WGS) entry which is preliminary data.</text>
</comment>
<organism evidence="1 2">
    <name type="scientific">Roseburia amylophila</name>
    <dbReference type="NCBI Taxonomy" id="2981794"/>
    <lineage>
        <taxon>Bacteria</taxon>
        <taxon>Bacillati</taxon>
        <taxon>Bacillota</taxon>
        <taxon>Clostridia</taxon>
        <taxon>Lachnospirales</taxon>
        <taxon>Lachnospiraceae</taxon>
        <taxon>Roseburia</taxon>
    </lineage>
</organism>
<dbReference type="Proteomes" id="UP001198893">
    <property type="component" value="Unassembled WGS sequence"/>
</dbReference>
<evidence type="ECO:0000313" key="2">
    <source>
        <dbReference type="Proteomes" id="UP001198893"/>
    </source>
</evidence>
<sequence>MANGNYTYNPAEIKDKTVSRMRFELGDTMVEGNSDTAALTDEEIQVAIDSYPKSWKKAKLMLLESLYRRFSYEVDTKTGPLTLNLHDRAVMWKEDYLALKKEIQQESCSVPPFAGGATNKPPYFYTGMQQNERAKG</sequence>
<dbReference type="RefSeq" id="WP_022503257.1">
    <property type="nucleotide sequence ID" value="NZ_JAJEQW010000010.1"/>
</dbReference>
<evidence type="ECO:0000313" key="1">
    <source>
        <dbReference type="EMBL" id="MCC2242638.1"/>
    </source>
</evidence>
<dbReference type="EMBL" id="JAJEQW010000010">
    <property type="protein sequence ID" value="MCC2242638.1"/>
    <property type="molecule type" value="Genomic_DNA"/>
</dbReference>
<name>A0AAW4WFA5_9FIRM</name>
<protein>
    <recommendedName>
        <fullName evidence="3">DUF1320 domain-containing protein</fullName>
    </recommendedName>
</protein>
<dbReference type="AlphaFoldDB" id="A0AAW4WFA5"/>
<reference evidence="1" key="1">
    <citation type="submission" date="2021-10" db="EMBL/GenBank/DDBJ databases">
        <title>Anaerobic single-cell dispensing facilitates the cultivation of human gut bacteria.</title>
        <authorList>
            <person name="Afrizal A."/>
        </authorList>
    </citation>
    <scope>NUCLEOTIDE SEQUENCE</scope>
    <source>
        <strain evidence="1">CLA-AA-H204</strain>
    </source>
</reference>
<proteinExistence type="predicted"/>
<accession>A0AAW4WFA5</accession>